<dbReference type="Proteomes" id="UP001183794">
    <property type="component" value="Unassembled WGS sequence"/>
</dbReference>
<keyword evidence="5" id="KW-1185">Reference proteome</keyword>
<evidence type="ECO:0000313" key="4">
    <source>
        <dbReference type="EMBL" id="MDR7346056.1"/>
    </source>
</evidence>
<feature type="domain" description="Polysaccharide biosynthesis protein CapD-like" evidence="3">
    <location>
        <begin position="297"/>
        <end position="573"/>
    </location>
</feature>
<keyword evidence="2" id="KW-1133">Transmembrane helix</keyword>
<feature type="transmembrane region" description="Helical" evidence="2">
    <location>
        <begin position="53"/>
        <end position="76"/>
    </location>
</feature>
<proteinExistence type="inferred from homology"/>
<evidence type="ECO:0000259" key="3">
    <source>
        <dbReference type="Pfam" id="PF02719"/>
    </source>
</evidence>
<gene>
    <name evidence="4" type="ORF">J2S62_000313</name>
</gene>
<dbReference type="CDD" id="cd05237">
    <property type="entry name" value="UDP_invert_4-6DH_SDR_e"/>
    <property type="match status" value="1"/>
</dbReference>
<comment type="similarity">
    <text evidence="1">Belongs to the polysaccharide synthase family.</text>
</comment>
<dbReference type="RefSeq" id="WP_310170502.1">
    <property type="nucleotide sequence ID" value="NZ_BAABHE010000002.1"/>
</dbReference>
<dbReference type="Pfam" id="PF13727">
    <property type="entry name" value="CoA_binding_3"/>
    <property type="match status" value="1"/>
</dbReference>
<dbReference type="PANTHER" id="PTHR43318:SF1">
    <property type="entry name" value="POLYSACCHARIDE BIOSYNTHESIS PROTEIN EPSC-RELATED"/>
    <property type="match status" value="1"/>
</dbReference>
<organism evidence="4 5">
    <name type="scientific">Enteractinococcus fodinae</name>
    <dbReference type="NCBI Taxonomy" id="684663"/>
    <lineage>
        <taxon>Bacteria</taxon>
        <taxon>Bacillati</taxon>
        <taxon>Actinomycetota</taxon>
        <taxon>Actinomycetes</taxon>
        <taxon>Micrococcales</taxon>
        <taxon>Micrococcaceae</taxon>
    </lineage>
</organism>
<name>A0ABU2AXI0_9MICC</name>
<comment type="caution">
    <text evidence="4">The sequence shown here is derived from an EMBL/GenBank/DDBJ whole genome shotgun (WGS) entry which is preliminary data.</text>
</comment>
<accession>A0ABU2AXI0</accession>
<protein>
    <submittedName>
        <fullName evidence="4">dTDP-glucose 4,6-dehydratase</fullName>
        <ecNumber evidence="4">4.2.1.46</ecNumber>
    </submittedName>
</protein>
<dbReference type="InterPro" id="IPR051203">
    <property type="entry name" value="Polysaccharide_Synthase-Rel"/>
</dbReference>
<keyword evidence="2" id="KW-0472">Membrane</keyword>
<reference evidence="4 5" key="1">
    <citation type="submission" date="2023-07" db="EMBL/GenBank/DDBJ databases">
        <title>Sequencing the genomes of 1000 actinobacteria strains.</title>
        <authorList>
            <person name="Klenk H.-P."/>
        </authorList>
    </citation>
    <scope>NUCLEOTIDE SEQUENCE [LARGE SCALE GENOMIC DNA]</scope>
    <source>
        <strain evidence="4 5">DSM 22966</strain>
    </source>
</reference>
<evidence type="ECO:0000256" key="1">
    <source>
        <dbReference type="ARBA" id="ARBA00007430"/>
    </source>
</evidence>
<dbReference type="InterPro" id="IPR003869">
    <property type="entry name" value="Polysac_CapD-like"/>
</dbReference>
<dbReference type="SUPFAM" id="SSF51735">
    <property type="entry name" value="NAD(P)-binding Rossmann-fold domains"/>
    <property type="match status" value="2"/>
</dbReference>
<dbReference type="EMBL" id="JAVDYJ010000001">
    <property type="protein sequence ID" value="MDR7346056.1"/>
    <property type="molecule type" value="Genomic_DNA"/>
</dbReference>
<evidence type="ECO:0000256" key="2">
    <source>
        <dbReference type="SAM" id="Phobius"/>
    </source>
</evidence>
<dbReference type="InterPro" id="IPR036291">
    <property type="entry name" value="NAD(P)-bd_dom_sf"/>
</dbReference>
<keyword evidence="4" id="KW-0456">Lyase</keyword>
<sequence>MTALHAAEQTDGHGLVRRTRFSPYQYYFDIACWAVAIIAAYLIYYNFSLTPSQVVLVIVLTLVASTAQLFFGWLAFLYRRRFGAGSFDEIRALMKTAFATGLTMVIADLIAGYSIDHPVTMSLLIIPTALAMMFGTRYVQRLRQLARAVPDRKATRTLVIGAGEVGTNLIRQMVTTPGAKYWPVGMLDDAPEKSHVQVYHVKVLGTVRELPELIVQAGAKAVVVAVAEPSKPMLREIQAIADEYDVNVKVIPPLHELLERGIHPTDLRDISTDDLLGREPVDTNVEDIAGYLAGARVLVTGAGGSIGSVLCEQISRFHPAELIMVDRCETGLQTAQLMVNGNGLLSTKETVLADIRDSDAVRELFEEHRPQVVFHAAALKHLPMLERYPEEGWKTNVVGTLNVLEAAAAVGVERFVNISTDKAANPTSVLGYTKRAAEHLTSWMGQQTDGRYLSVRFGNVIGSRGSMLPTFTRLIEQGGPLTITHPEVTRYFMTIPEACQLVLQAGGIGSPGEVMILDMGQPVKILNIAKRMIAMSGKDIEIVYTGLRDGEKLHEDLTSDSEDVRPSAHPKISCTAVEPLSISELTYVHASTKVQS</sequence>
<dbReference type="EC" id="4.2.1.46" evidence="4"/>
<dbReference type="GO" id="GO:0008460">
    <property type="term" value="F:dTDP-glucose 4,6-dehydratase activity"/>
    <property type="evidence" value="ECO:0007669"/>
    <property type="project" value="UniProtKB-EC"/>
</dbReference>
<evidence type="ECO:0000313" key="5">
    <source>
        <dbReference type="Proteomes" id="UP001183794"/>
    </source>
</evidence>
<dbReference type="PANTHER" id="PTHR43318">
    <property type="entry name" value="UDP-N-ACETYLGLUCOSAMINE 4,6-DEHYDRATASE"/>
    <property type="match status" value="1"/>
</dbReference>
<feature type="transmembrane region" description="Helical" evidence="2">
    <location>
        <begin position="26"/>
        <end position="47"/>
    </location>
</feature>
<dbReference type="Pfam" id="PF02719">
    <property type="entry name" value="Polysacc_synt_2"/>
    <property type="match status" value="1"/>
</dbReference>
<keyword evidence="2" id="KW-0812">Transmembrane</keyword>
<feature type="transmembrane region" description="Helical" evidence="2">
    <location>
        <begin position="97"/>
        <end position="115"/>
    </location>
</feature>
<dbReference type="Gene3D" id="3.40.50.720">
    <property type="entry name" value="NAD(P)-binding Rossmann-like Domain"/>
    <property type="match status" value="2"/>
</dbReference>